<reference evidence="1" key="1">
    <citation type="journal article" date="2014" name="Front. Microbiol.">
        <title>High frequency of phylogenetically diverse reductive dehalogenase-homologous genes in deep subseafloor sedimentary metagenomes.</title>
        <authorList>
            <person name="Kawai M."/>
            <person name="Futagami T."/>
            <person name="Toyoda A."/>
            <person name="Takaki Y."/>
            <person name="Nishi S."/>
            <person name="Hori S."/>
            <person name="Arai W."/>
            <person name="Tsubouchi T."/>
            <person name="Morono Y."/>
            <person name="Uchiyama I."/>
            <person name="Ito T."/>
            <person name="Fujiyama A."/>
            <person name="Inagaki F."/>
            <person name="Takami H."/>
        </authorList>
    </citation>
    <scope>NUCLEOTIDE SEQUENCE</scope>
    <source>
        <strain evidence="1">Expedition CK06-06</strain>
    </source>
</reference>
<evidence type="ECO:0000313" key="1">
    <source>
        <dbReference type="EMBL" id="GAI26457.1"/>
    </source>
</evidence>
<proteinExistence type="predicted"/>
<sequence length="31" mass="3262">KELGRKPGLGQSGVSHGICPECTEKYFPAGD</sequence>
<gene>
    <name evidence="1" type="ORF">S06H3_32070</name>
</gene>
<accession>X1M4F1</accession>
<dbReference type="AlphaFoldDB" id="X1M4F1"/>
<organism evidence="1">
    <name type="scientific">marine sediment metagenome</name>
    <dbReference type="NCBI Taxonomy" id="412755"/>
    <lineage>
        <taxon>unclassified sequences</taxon>
        <taxon>metagenomes</taxon>
        <taxon>ecological metagenomes</taxon>
    </lineage>
</organism>
<name>X1M4F1_9ZZZZ</name>
<comment type="caution">
    <text evidence="1">The sequence shown here is derived from an EMBL/GenBank/DDBJ whole genome shotgun (WGS) entry which is preliminary data.</text>
</comment>
<dbReference type="EMBL" id="BARV01019036">
    <property type="protein sequence ID" value="GAI26457.1"/>
    <property type="molecule type" value="Genomic_DNA"/>
</dbReference>
<feature type="non-terminal residue" evidence="1">
    <location>
        <position position="1"/>
    </location>
</feature>
<protein>
    <submittedName>
        <fullName evidence="1">Uncharacterized protein</fullName>
    </submittedName>
</protein>